<evidence type="ECO:0000256" key="2">
    <source>
        <dbReference type="PIRSR" id="PIRSR000459-1"/>
    </source>
</evidence>
<dbReference type="SUPFAM" id="SSF49309">
    <property type="entry name" value="Transglutaminase, two C-terminal domains"/>
    <property type="match status" value="2"/>
</dbReference>
<feature type="binding site" evidence="3">
    <location>
        <position position="510"/>
    </location>
    <ligand>
        <name>Ca(2+)</name>
        <dbReference type="ChEBI" id="CHEBI:29108"/>
    </ligand>
</feature>
<dbReference type="InterPro" id="IPR002931">
    <property type="entry name" value="Transglutaminase-like"/>
</dbReference>
<dbReference type="EnsemblMetazoa" id="XM_014397962.2">
    <property type="protein sequence ID" value="XP_014253448.1"/>
    <property type="gene ID" value="LOC106668829"/>
</dbReference>
<comment type="similarity">
    <text evidence="1">Belongs to the transglutaminase superfamily. Transglutaminase family.</text>
</comment>
<dbReference type="AlphaFoldDB" id="A0A8I6RXD8"/>
<evidence type="ECO:0000313" key="6">
    <source>
        <dbReference type="Proteomes" id="UP000494040"/>
    </source>
</evidence>
<dbReference type="PIRSF" id="PIRSF000459">
    <property type="entry name" value="TGM_EBP42"/>
    <property type="match status" value="1"/>
</dbReference>
<reference evidence="5" key="1">
    <citation type="submission" date="2022-01" db="UniProtKB">
        <authorList>
            <consortium name="EnsemblMetazoa"/>
        </authorList>
    </citation>
    <scope>IDENTIFICATION</scope>
</reference>
<name>A0A8I6RXD8_CIMLE</name>
<dbReference type="Pfam" id="PF00868">
    <property type="entry name" value="Transglut_N"/>
    <property type="match status" value="1"/>
</dbReference>
<dbReference type="SMART" id="SM00460">
    <property type="entry name" value="TGc"/>
    <property type="match status" value="1"/>
</dbReference>
<feature type="domain" description="Transglutaminase-like" evidence="4">
    <location>
        <begin position="314"/>
        <end position="411"/>
    </location>
</feature>
<dbReference type="InterPro" id="IPR013783">
    <property type="entry name" value="Ig-like_fold"/>
</dbReference>
<dbReference type="OMA" id="LEITHEY"/>
<dbReference type="InterPro" id="IPR008958">
    <property type="entry name" value="Transglutaminase_C"/>
</dbReference>
<dbReference type="Gene3D" id="3.90.260.10">
    <property type="entry name" value="Transglutaminase-like"/>
    <property type="match status" value="1"/>
</dbReference>
<dbReference type="SUPFAM" id="SSF54001">
    <property type="entry name" value="Cysteine proteinases"/>
    <property type="match status" value="1"/>
</dbReference>
<dbReference type="GeneID" id="106668829"/>
<dbReference type="InterPro" id="IPR023608">
    <property type="entry name" value="Transglutaminase_animal"/>
</dbReference>
<accession>A0A8I6RXD8</accession>
<dbReference type="Pfam" id="PF00927">
    <property type="entry name" value="Transglut_C"/>
    <property type="match status" value="2"/>
</dbReference>
<keyword evidence="6" id="KW-1185">Reference proteome</keyword>
<dbReference type="PANTHER" id="PTHR11590:SF52">
    <property type="entry name" value="HEMOCYTE PROTEIN-GLUTAMINE GAMMA-GLUTAMYLTRANSFERASE-LIKE PROTEIN"/>
    <property type="match status" value="1"/>
</dbReference>
<dbReference type="GO" id="GO:0046872">
    <property type="term" value="F:metal ion binding"/>
    <property type="evidence" value="ECO:0007669"/>
    <property type="project" value="UniProtKB-KW"/>
</dbReference>
<sequence>MYPGVMRPGNRSANQRNYLNNMRNNVTSNYLKKRNVQGNAAVERDVAQVTLVELYLADNAKVHNTERFEISNESLVLRRGQPFYLAVRFDKEFDPNSDTLRFVMDFGPTPHVTKGTRSVMVIDSQRTETKSQPGRWDAVISHQNGADITVQMEAPSNCQVGIWHMSIETGSHYDEQALNEHKVEDDIYMLLNPWNQDDSVFMKDDAERMEYVLNDVGKVWMGSYRQPQGRRWLFGQFEDAVLPCVMYLLELSDLPHEDRGSPVLLARAISAVINAADEGGLVIGRWDGDYSDGTSPHAWTGSAPIMEEFLKTGATPVSYAQCWVFAGLVTTVCRALGLPCRPTTNYVSAHDTNSSLTVDKFFDYRGEEIIGGPDGECHDSCWNFHVWNDVWMSRPDLPPGYGGWQIIDATPQEMSGNMMRCGPASVEAVRCGQIGFLYDNPFVFSEINADVCHFKADTKSYWGFTRTRINRYHVGRKIVTKRVDVDDDVGDSDMWDVTQLYKNPEGSKEERMAVFNAVRGVDRAQLHYDFPDESQQDVSFDLEDIDQIQFGEPFSIVVKIKNNSTEVRTIEMMLAANSVYYTGMTVHRLKRANGQFKLRPNSDDTLKLKVFTSDYIDKLVDHSLIKIHAIANVLETKQTWSEEDDFPLIKPSLKIDVGGQLVVGEPCTATFSFTNPLDKPLTNCSISVEGPGLQWAKIVKCENVEPKGHFAYTESFHPRRPGQKKLVAVFSSNQLNDVANSTTIVVQSP</sequence>
<dbReference type="Pfam" id="PF01841">
    <property type="entry name" value="Transglut_core"/>
    <property type="match status" value="1"/>
</dbReference>
<proteinExistence type="inferred from homology"/>
<feature type="binding site" evidence="3">
    <location>
        <position position="505"/>
    </location>
    <ligand>
        <name>Ca(2+)</name>
        <dbReference type="ChEBI" id="CHEBI:29108"/>
    </ligand>
</feature>
<organism evidence="5 6">
    <name type="scientific">Cimex lectularius</name>
    <name type="common">Bed bug</name>
    <name type="synonym">Acanthia lectularia</name>
    <dbReference type="NCBI Taxonomy" id="79782"/>
    <lineage>
        <taxon>Eukaryota</taxon>
        <taxon>Metazoa</taxon>
        <taxon>Ecdysozoa</taxon>
        <taxon>Arthropoda</taxon>
        <taxon>Hexapoda</taxon>
        <taxon>Insecta</taxon>
        <taxon>Pterygota</taxon>
        <taxon>Neoptera</taxon>
        <taxon>Paraneoptera</taxon>
        <taxon>Hemiptera</taxon>
        <taxon>Heteroptera</taxon>
        <taxon>Panheteroptera</taxon>
        <taxon>Cimicomorpha</taxon>
        <taxon>Cimicidae</taxon>
        <taxon>Cimex</taxon>
    </lineage>
</organism>
<dbReference type="InterPro" id="IPR001102">
    <property type="entry name" value="Transglutaminase_N"/>
</dbReference>
<dbReference type="SUPFAM" id="SSF81296">
    <property type="entry name" value="E set domains"/>
    <property type="match status" value="1"/>
</dbReference>
<keyword evidence="3" id="KW-0106">Calcium</keyword>
<dbReference type="RefSeq" id="XP_014253448.1">
    <property type="nucleotide sequence ID" value="XM_014397962.2"/>
</dbReference>
<dbReference type="KEGG" id="clec:106668829"/>
<dbReference type="GO" id="GO:0003810">
    <property type="term" value="F:protein-glutamine gamma-glutamyltransferase activity"/>
    <property type="evidence" value="ECO:0007669"/>
    <property type="project" value="InterPro"/>
</dbReference>
<dbReference type="Proteomes" id="UP000494040">
    <property type="component" value="Unassembled WGS sequence"/>
</dbReference>
<feature type="active site" evidence="2">
    <location>
        <position position="385"/>
    </location>
</feature>
<dbReference type="InterPro" id="IPR036238">
    <property type="entry name" value="Transglutaminase_C_sf"/>
</dbReference>
<dbReference type="OrthoDB" id="437511at2759"/>
<evidence type="ECO:0000256" key="3">
    <source>
        <dbReference type="PIRSR" id="PIRSR000459-2"/>
    </source>
</evidence>
<dbReference type="InterPro" id="IPR050779">
    <property type="entry name" value="Transglutaminase"/>
</dbReference>
<dbReference type="InterPro" id="IPR014756">
    <property type="entry name" value="Ig_E-set"/>
</dbReference>
<evidence type="ECO:0000313" key="5">
    <source>
        <dbReference type="EnsemblMetazoa" id="XP_014253448.1"/>
    </source>
</evidence>
<feature type="binding site" evidence="3">
    <location>
        <position position="448"/>
    </location>
    <ligand>
        <name>Ca(2+)</name>
        <dbReference type="ChEBI" id="CHEBI:29108"/>
    </ligand>
</feature>
<dbReference type="InterPro" id="IPR038765">
    <property type="entry name" value="Papain-like_cys_pep_sf"/>
</dbReference>
<feature type="binding site" evidence="3">
    <location>
        <position position="450"/>
    </location>
    <ligand>
        <name>Ca(2+)</name>
        <dbReference type="ChEBI" id="CHEBI:29108"/>
    </ligand>
</feature>
<dbReference type="FunFam" id="2.60.40.10:FF:000171">
    <property type="entry name" value="protein-glutamine gamma-glutamyltransferase 6"/>
    <property type="match status" value="1"/>
</dbReference>
<dbReference type="InterPro" id="IPR036985">
    <property type="entry name" value="Transglutaminase-like_sf"/>
</dbReference>
<evidence type="ECO:0000259" key="4">
    <source>
        <dbReference type="SMART" id="SM00460"/>
    </source>
</evidence>
<feature type="active site" evidence="2">
    <location>
        <position position="408"/>
    </location>
</feature>
<dbReference type="PANTHER" id="PTHR11590">
    <property type="entry name" value="PROTEIN-GLUTAMINE GAMMA-GLUTAMYLTRANSFERASE"/>
    <property type="match status" value="1"/>
</dbReference>
<dbReference type="Gene3D" id="2.60.40.10">
    <property type="entry name" value="Immunoglobulins"/>
    <property type="match status" value="3"/>
</dbReference>
<evidence type="ECO:0000256" key="1">
    <source>
        <dbReference type="ARBA" id="ARBA00005968"/>
    </source>
</evidence>
<feature type="active site" evidence="2">
    <location>
        <position position="322"/>
    </location>
</feature>
<dbReference type="FunFam" id="2.60.40.10:FF:000090">
    <property type="entry name" value="Protein-glutamine gamma-glutamyltransferase 2"/>
    <property type="match status" value="1"/>
</dbReference>
<keyword evidence="3" id="KW-0479">Metal-binding</keyword>
<protein>
    <recommendedName>
        <fullName evidence="4">Transglutaminase-like domain-containing protein</fullName>
    </recommendedName>
</protein>
<dbReference type="FunFam" id="3.90.260.10:FF:000002">
    <property type="entry name" value="Erythrocyte membrane protein band 4.2"/>
    <property type="match status" value="1"/>
</dbReference>
<comment type="cofactor">
    <cofactor evidence="3">
        <name>Ca(2+)</name>
        <dbReference type="ChEBI" id="CHEBI:29108"/>
    </cofactor>
    <text evidence="3">Binds 1 Ca(2+) ion per subunit.</text>
</comment>